<feature type="domain" description="EF-hand" evidence="1">
    <location>
        <begin position="41"/>
        <end position="76"/>
    </location>
</feature>
<dbReference type="AlphaFoldDB" id="A0A2S7WG23"/>
<dbReference type="SMART" id="SM00054">
    <property type="entry name" value="EFh"/>
    <property type="match status" value="2"/>
</dbReference>
<keyword evidence="3" id="KW-1185">Reference proteome</keyword>
<evidence type="ECO:0000313" key="3">
    <source>
        <dbReference type="Proteomes" id="UP000237608"/>
    </source>
</evidence>
<dbReference type="InterPro" id="IPR002048">
    <property type="entry name" value="EF_hand_dom"/>
</dbReference>
<dbReference type="InterPro" id="IPR011992">
    <property type="entry name" value="EF-hand-dom_pair"/>
</dbReference>
<gene>
    <name evidence="2" type="ORF">BTO13_11335</name>
</gene>
<reference evidence="2 3" key="1">
    <citation type="submission" date="2016-12" db="EMBL/GenBank/DDBJ databases">
        <title>Trade-off between light-utilization and light-protection in marine flavobacteria.</title>
        <authorList>
            <person name="Kumagai Y."/>
            <person name="Yoshizawa S."/>
            <person name="Kogure K."/>
            <person name="Iwasaki W."/>
        </authorList>
    </citation>
    <scope>NUCLEOTIDE SEQUENCE [LARGE SCALE GENOMIC DNA]</scope>
    <source>
        <strain evidence="2 3">KCTC 22729</strain>
    </source>
</reference>
<dbReference type="PROSITE" id="PS50222">
    <property type="entry name" value="EF_HAND_2"/>
    <property type="match status" value="2"/>
</dbReference>
<dbReference type="Pfam" id="PF13499">
    <property type="entry name" value="EF-hand_7"/>
    <property type="match status" value="1"/>
</dbReference>
<comment type="caution">
    <text evidence="2">The sequence shown here is derived from an EMBL/GenBank/DDBJ whole genome shotgun (WGS) entry which is preliminary data.</text>
</comment>
<dbReference type="Gene3D" id="1.10.238.10">
    <property type="entry name" value="EF-hand"/>
    <property type="match status" value="1"/>
</dbReference>
<sequence length="77" mass="8992">MRSKFTEPKDAFDFYDEDKDGFLTKNDFKKLLQEADVSVLIRGLVAEFMLQSFDKNNDGLVDWHEFQAAIAETNLRK</sequence>
<evidence type="ECO:0000259" key="1">
    <source>
        <dbReference type="PROSITE" id="PS50222"/>
    </source>
</evidence>
<dbReference type="PROSITE" id="PS00018">
    <property type="entry name" value="EF_HAND_1"/>
    <property type="match status" value="2"/>
</dbReference>
<name>A0A2S7WG23_9FLAO</name>
<feature type="domain" description="EF-hand" evidence="1">
    <location>
        <begin position="3"/>
        <end position="38"/>
    </location>
</feature>
<dbReference type="CDD" id="cd00051">
    <property type="entry name" value="EFh"/>
    <property type="match status" value="1"/>
</dbReference>
<proteinExistence type="predicted"/>
<evidence type="ECO:0000313" key="2">
    <source>
        <dbReference type="EMBL" id="PQJ76251.1"/>
    </source>
</evidence>
<dbReference type="Proteomes" id="UP000237608">
    <property type="component" value="Unassembled WGS sequence"/>
</dbReference>
<dbReference type="EMBL" id="MSCL01000001">
    <property type="protein sequence ID" value="PQJ76251.1"/>
    <property type="molecule type" value="Genomic_DNA"/>
</dbReference>
<dbReference type="GO" id="GO:0005509">
    <property type="term" value="F:calcium ion binding"/>
    <property type="evidence" value="ECO:0007669"/>
    <property type="project" value="InterPro"/>
</dbReference>
<accession>A0A2S7WG23</accession>
<dbReference type="InterPro" id="IPR018247">
    <property type="entry name" value="EF_Hand_1_Ca_BS"/>
</dbReference>
<protein>
    <recommendedName>
        <fullName evidence="1">EF-hand domain-containing protein</fullName>
    </recommendedName>
</protein>
<dbReference type="SUPFAM" id="SSF47473">
    <property type="entry name" value="EF-hand"/>
    <property type="match status" value="1"/>
</dbReference>
<organism evidence="2 3">
    <name type="scientific">Polaribacter gangjinensis</name>
    <dbReference type="NCBI Taxonomy" id="574710"/>
    <lineage>
        <taxon>Bacteria</taxon>
        <taxon>Pseudomonadati</taxon>
        <taxon>Bacteroidota</taxon>
        <taxon>Flavobacteriia</taxon>
        <taxon>Flavobacteriales</taxon>
        <taxon>Flavobacteriaceae</taxon>
    </lineage>
</organism>